<dbReference type="EMBL" id="WCSY01000005">
    <property type="protein sequence ID" value="KAB4314516.1"/>
    <property type="molecule type" value="Genomic_DNA"/>
</dbReference>
<dbReference type="Proteomes" id="UP001156218">
    <property type="component" value="Chromosome"/>
</dbReference>
<reference evidence="3 11" key="1">
    <citation type="submission" date="2015-09" db="EMBL/GenBank/DDBJ databases">
        <authorList>
            <consortium name="Pathogen Informatics"/>
        </authorList>
    </citation>
    <scope>NUCLEOTIDE SEQUENCE [LARGE SCALE GENOMIC DNA]</scope>
    <source>
        <strain evidence="3 11">2789STDY5834899</strain>
    </source>
</reference>
<evidence type="ECO:0000313" key="8">
    <source>
        <dbReference type="EMBL" id="UYU66539.1"/>
    </source>
</evidence>
<evidence type="ECO:0000313" key="11">
    <source>
        <dbReference type="Proteomes" id="UP000095576"/>
    </source>
</evidence>
<gene>
    <name evidence="3" type="primary">yteR_2</name>
    <name evidence="7" type="ORF">DW780_17315</name>
    <name evidence="3" type="ORF">ERS852511_00904</name>
    <name evidence="5" type="ORF">GAN93_02485</name>
    <name evidence="4" type="ORF">GAO51_06755</name>
    <name evidence="9" type="ORF">KQP59_20790</name>
    <name evidence="8" type="ORF">KQP68_23775</name>
    <name evidence="10" type="ORF">KQP74_23235</name>
    <name evidence="6" type="ORF">PO127_13950</name>
</gene>
<dbReference type="InterPro" id="IPR052043">
    <property type="entry name" value="PolySaccharide_Degr_Enz"/>
</dbReference>
<protein>
    <submittedName>
        <fullName evidence="4">Glycoside hydrolase family 88 protein</fullName>
    </submittedName>
    <submittedName>
        <fullName evidence="3">Predicted unsaturated glucuronyl hydrolase involved in regulation of bacterial surface properties, and related proteins</fullName>
        <ecNumber evidence="3">3.2.1.172</ecNumber>
    </submittedName>
</protein>
<dbReference type="Proteomes" id="UP000095576">
    <property type="component" value="Unassembled WGS sequence"/>
</dbReference>
<dbReference type="EMBL" id="CZAP01000002">
    <property type="protein sequence ID" value="CUP02979.1"/>
    <property type="molecule type" value="Genomic_DNA"/>
</dbReference>
<evidence type="ECO:0000313" key="12">
    <source>
        <dbReference type="Proteomes" id="UP000284785"/>
    </source>
</evidence>
<sequence>MRRSSFYKFLILVIIMSSTISLSAQQVDEKLPWSVRMTESEMIRCPESWQLDFQPRLKWDYCHGLELGAMLDVYDTYGDKKIRDYAIAYADTMVHEDGSITAYKLTDYSLDRINSGKILFRIYEQTKDEKYKKALDLLYSQFAGQPRNEDGGFWHKKIYPHQMWLDGLYMGAPFYAEYAFRNNRPQDYADVINQFITCARHTYDPKNGLYRHACDVSRTERWADPVTGQSKHCWGRALGWYAMALVDVLDFIPKHEAGRDSLLAILDNVAVQVKKLQDPETGGWYQVMDRSGDKGNYLESSCSAMFIYSLFKAVRMGYIDPSYLDVAKAGYEGFLKNFIEVDKDGVVTITKACAVAGLGGKVYRSGDYDYYINETIRNNDPKAVGPFIMASLEYERLQK</sequence>
<dbReference type="EMBL" id="QSJP01000016">
    <property type="protein sequence ID" value="RHD85874.1"/>
    <property type="molecule type" value="Genomic_DNA"/>
</dbReference>
<reference evidence="7 12" key="2">
    <citation type="submission" date="2018-08" db="EMBL/GenBank/DDBJ databases">
        <title>A genome reference for cultivated species of the human gut microbiota.</title>
        <authorList>
            <person name="Zou Y."/>
            <person name="Xue W."/>
            <person name="Luo G."/>
        </authorList>
    </citation>
    <scope>NUCLEOTIDE SEQUENCE [LARGE SCALE GENOMIC DNA]</scope>
    <source>
        <strain evidence="7 12">AM30-26</strain>
    </source>
</reference>
<dbReference type="KEGG" id="btho:Btheta7330_04115"/>
<evidence type="ECO:0000313" key="7">
    <source>
        <dbReference type="EMBL" id="RHD85874.1"/>
    </source>
</evidence>
<dbReference type="GO" id="GO:0005975">
    <property type="term" value="P:carbohydrate metabolic process"/>
    <property type="evidence" value="ECO:0007669"/>
    <property type="project" value="InterPro"/>
</dbReference>
<dbReference type="GO" id="GO:0102211">
    <property type="term" value="F:unsaturated rhamnogalacturonyl hydrolase activity"/>
    <property type="evidence" value="ECO:0007669"/>
    <property type="project" value="UniProtKB-EC"/>
</dbReference>
<feature type="chain" id="PRO_5014235010" evidence="2">
    <location>
        <begin position="25"/>
        <end position="399"/>
    </location>
</feature>
<dbReference type="Proteomes" id="UP001156216">
    <property type="component" value="Chromosome"/>
</dbReference>
<dbReference type="RefSeq" id="WP_008760990.1">
    <property type="nucleotide sequence ID" value="NZ_AP022660.1"/>
</dbReference>
<dbReference type="EMBL" id="CP083680">
    <property type="protein sequence ID" value="UYU66539.1"/>
    <property type="molecule type" value="Genomic_DNA"/>
</dbReference>
<dbReference type="AlphaFoldDB" id="A0A0N7IAR7"/>
<dbReference type="Proteomes" id="UP000284785">
    <property type="component" value="Unassembled WGS sequence"/>
</dbReference>
<keyword evidence="2" id="KW-0732">Signal</keyword>
<proteinExistence type="predicted"/>
<evidence type="ECO:0000313" key="15">
    <source>
        <dbReference type="Proteomes" id="UP001156218"/>
    </source>
</evidence>
<dbReference type="EMBL" id="JAQNVG010000022">
    <property type="protein sequence ID" value="MDC2236846.1"/>
    <property type="molecule type" value="Genomic_DNA"/>
</dbReference>
<dbReference type="EMBL" id="CP083685">
    <property type="protein sequence ID" value="UYU90797.1"/>
    <property type="molecule type" value="Genomic_DNA"/>
</dbReference>
<reference evidence="13 14" key="3">
    <citation type="journal article" date="2019" name="Nat. Med.">
        <title>A library of human gut bacterial isolates paired with longitudinal multiomics data enables mechanistic microbiome research.</title>
        <authorList>
            <person name="Poyet M."/>
            <person name="Groussin M."/>
            <person name="Gibbons S.M."/>
            <person name="Avila-Pacheco J."/>
            <person name="Jiang X."/>
            <person name="Kearney S.M."/>
            <person name="Perrotta A.R."/>
            <person name="Berdy B."/>
            <person name="Zhao S."/>
            <person name="Lieberman T.D."/>
            <person name="Swanson P.K."/>
            <person name="Smith M."/>
            <person name="Roesemann S."/>
            <person name="Alexander J.E."/>
            <person name="Rich S.A."/>
            <person name="Livny J."/>
            <person name="Vlamakis H."/>
            <person name="Clish C."/>
            <person name="Bullock K."/>
            <person name="Deik A."/>
            <person name="Scott J."/>
            <person name="Pierce K.A."/>
            <person name="Xavier R.J."/>
            <person name="Alm E.J."/>
        </authorList>
    </citation>
    <scope>NUCLEOTIDE SEQUENCE [LARGE SCALE GENOMIC DNA]</scope>
    <source>
        <strain evidence="5 14">BIOML-A165</strain>
        <strain evidence="4 13">BIOML-A188</strain>
    </source>
</reference>
<dbReference type="PATRIC" id="fig|818.23.peg.4238"/>
<dbReference type="PANTHER" id="PTHR33886:SF8">
    <property type="entry name" value="UNSATURATED RHAMNOGALACTURONAN HYDROLASE (EUROFUNG)"/>
    <property type="match status" value="1"/>
</dbReference>
<evidence type="ECO:0000313" key="3">
    <source>
        <dbReference type="EMBL" id="CUP02979.1"/>
    </source>
</evidence>
<reference evidence="8 15" key="4">
    <citation type="submission" date="2021-06" db="EMBL/GenBank/DDBJ databases">
        <title>Interrogation of the integrated mobile genetic elements in gut-associated Bacteroides with a consensus prediction approach.</title>
        <authorList>
            <person name="Campbell D.E."/>
            <person name="Leigh J.R."/>
            <person name="Kim T."/>
            <person name="England W."/>
            <person name="Whitaker R.J."/>
            <person name="Degnan P.H."/>
        </authorList>
    </citation>
    <scope>NUCLEOTIDE SEQUENCE</scope>
    <source>
        <strain evidence="10">VPI-3443</strain>
        <strain evidence="9">VPI-BTDOT2</strain>
        <strain evidence="8 15">WAL8669</strain>
    </source>
</reference>
<dbReference type="InterPro" id="IPR012341">
    <property type="entry name" value="6hp_glycosidase-like_sf"/>
</dbReference>
<evidence type="ECO:0000313" key="4">
    <source>
        <dbReference type="EMBL" id="KAB4314516.1"/>
    </source>
</evidence>
<dbReference type="SUPFAM" id="SSF48208">
    <property type="entry name" value="Six-hairpin glycosidases"/>
    <property type="match status" value="1"/>
</dbReference>
<dbReference type="EMBL" id="WCSB01000001">
    <property type="protein sequence ID" value="KAB4455862.1"/>
    <property type="molecule type" value="Genomic_DNA"/>
</dbReference>
<dbReference type="OMA" id="TAWDDIM"/>
<evidence type="ECO:0000313" key="10">
    <source>
        <dbReference type="EMBL" id="UYU90797.1"/>
    </source>
</evidence>
<dbReference type="SMR" id="A0A0N7IAR7"/>
<dbReference type="Pfam" id="PF07470">
    <property type="entry name" value="Glyco_hydro_88"/>
    <property type="match status" value="1"/>
</dbReference>
<evidence type="ECO:0000313" key="9">
    <source>
        <dbReference type="EMBL" id="UYU70688.1"/>
    </source>
</evidence>
<feature type="signal peptide" evidence="2">
    <location>
        <begin position="1"/>
        <end position="24"/>
    </location>
</feature>
<keyword evidence="3" id="KW-0326">Glycosidase</keyword>
<dbReference type="EMBL" id="CP083681">
    <property type="protein sequence ID" value="UYU70688.1"/>
    <property type="molecule type" value="Genomic_DNA"/>
</dbReference>
<dbReference type="GeneID" id="60925283"/>
<dbReference type="PANTHER" id="PTHR33886">
    <property type="entry name" value="UNSATURATED RHAMNOGALACTURONAN HYDROLASE (EUROFUNG)"/>
    <property type="match status" value="1"/>
</dbReference>
<evidence type="ECO:0000313" key="5">
    <source>
        <dbReference type="EMBL" id="KAB4455862.1"/>
    </source>
</evidence>
<evidence type="ECO:0000313" key="14">
    <source>
        <dbReference type="Proteomes" id="UP000460317"/>
    </source>
</evidence>
<dbReference type="Proteomes" id="UP000440614">
    <property type="component" value="Unassembled WGS sequence"/>
</dbReference>
<dbReference type="InterPro" id="IPR010905">
    <property type="entry name" value="Glyco_hydro_88"/>
</dbReference>
<keyword evidence="1 3" id="KW-0378">Hydrolase</keyword>
<organism evidence="3 11">
    <name type="scientific">Bacteroides thetaiotaomicron</name>
    <dbReference type="NCBI Taxonomy" id="818"/>
    <lineage>
        <taxon>Bacteria</taxon>
        <taxon>Pseudomonadati</taxon>
        <taxon>Bacteroidota</taxon>
        <taxon>Bacteroidia</taxon>
        <taxon>Bacteroidales</taxon>
        <taxon>Bacteroidaceae</taxon>
        <taxon>Bacteroides</taxon>
    </lineage>
</organism>
<dbReference type="InterPro" id="IPR008928">
    <property type="entry name" value="6-hairpin_glycosidase_sf"/>
</dbReference>
<evidence type="ECO:0000313" key="6">
    <source>
        <dbReference type="EMBL" id="MDC2236846.1"/>
    </source>
</evidence>
<dbReference type="Proteomes" id="UP001162960">
    <property type="component" value="Chromosome"/>
</dbReference>
<evidence type="ECO:0000313" key="13">
    <source>
        <dbReference type="Proteomes" id="UP000440614"/>
    </source>
</evidence>
<dbReference type="Proteomes" id="UP000460317">
    <property type="component" value="Unassembled WGS sequence"/>
</dbReference>
<evidence type="ECO:0000256" key="1">
    <source>
        <dbReference type="ARBA" id="ARBA00022801"/>
    </source>
</evidence>
<evidence type="ECO:0000256" key="2">
    <source>
        <dbReference type="SAM" id="SignalP"/>
    </source>
</evidence>
<reference evidence="6" key="5">
    <citation type="submission" date="2022-10" db="EMBL/GenBank/DDBJ databases">
        <title>Human gut microbiome strain richness.</title>
        <authorList>
            <person name="Chen-Liaw A."/>
        </authorList>
    </citation>
    <scope>NUCLEOTIDE SEQUENCE</scope>
    <source>
        <strain evidence="6">1001283st1_A3_1001283B150304_161114</strain>
    </source>
</reference>
<dbReference type="EC" id="3.2.1.172" evidence="3"/>
<accession>A0A0N7IAR7</accession>
<dbReference type="Gene3D" id="1.50.10.10">
    <property type="match status" value="1"/>
</dbReference>
<dbReference type="Proteomes" id="UP001217776">
    <property type="component" value="Unassembled WGS sequence"/>
</dbReference>
<name>A0A0N7IAR7_BACT4</name>